<evidence type="ECO:0000259" key="4">
    <source>
        <dbReference type="PROSITE" id="PS01124"/>
    </source>
</evidence>
<evidence type="ECO:0000313" key="6">
    <source>
        <dbReference type="Proteomes" id="UP000573499"/>
    </source>
</evidence>
<dbReference type="InterPro" id="IPR029062">
    <property type="entry name" value="Class_I_gatase-like"/>
</dbReference>
<dbReference type="InterPro" id="IPR009057">
    <property type="entry name" value="Homeodomain-like_sf"/>
</dbReference>
<dbReference type="CDD" id="cd03137">
    <property type="entry name" value="GATase1_AraC_1"/>
    <property type="match status" value="1"/>
</dbReference>
<dbReference type="GO" id="GO:0003700">
    <property type="term" value="F:DNA-binding transcription factor activity"/>
    <property type="evidence" value="ECO:0007669"/>
    <property type="project" value="InterPro"/>
</dbReference>
<sequence length="380" mass="39786">MIKKQTASAAAPARTIGGAGTAIDIWVLAFPGFLLLDASGPIQVFSSANDEARDAGLPPPYRIHLITPGGGAVASSAGISMLAGALPRRSLAGATLIVAGGQGLYPMPDVVPDAVGAAAGSKAGAPTGTTAGTATDAAADTTATPGDAVLRWIARASLGLARCCAVCTGAFVLARAGLLNQRRAVTHWQDVAQLRAQHPAVLVQDDAIHVRDGKFYTSAGISAGMDLALSLVEEDLGHAAALAVAKRLVLFLKRPGGQRQFSAELLAQTQPQGVSAQLTAWLRPRLRQQIDIEQMAAACALSVRTLHRKLRQEADLTPVQLLARLRMELACGLLERRGMTVKQAARQSGYGTEYNLRRAFAAQLGVLPSEYQSRFGCKRM</sequence>
<gene>
    <name evidence="5" type="ORF">H3H39_24595</name>
</gene>
<dbReference type="Proteomes" id="UP000573499">
    <property type="component" value="Unassembled WGS sequence"/>
</dbReference>
<dbReference type="PROSITE" id="PS00041">
    <property type="entry name" value="HTH_ARAC_FAMILY_1"/>
    <property type="match status" value="1"/>
</dbReference>
<reference evidence="5 6" key="1">
    <citation type="submission" date="2020-07" db="EMBL/GenBank/DDBJ databases">
        <title>Novel species isolated from subtropical streams in China.</title>
        <authorList>
            <person name="Lu H."/>
        </authorList>
    </citation>
    <scope>NUCLEOTIDE SEQUENCE [LARGE SCALE GENOMIC DNA]</scope>
    <source>
        <strain evidence="5 6">LX47W</strain>
    </source>
</reference>
<dbReference type="SMART" id="SM00342">
    <property type="entry name" value="HTH_ARAC"/>
    <property type="match status" value="1"/>
</dbReference>
<dbReference type="RefSeq" id="WP_182157033.1">
    <property type="nucleotide sequence ID" value="NZ_JACEZU010000015.1"/>
</dbReference>
<dbReference type="PANTHER" id="PTHR43130:SF3">
    <property type="entry name" value="HTH-TYPE TRANSCRIPTIONAL REGULATOR RV1931C"/>
    <property type="match status" value="1"/>
</dbReference>
<dbReference type="InterPro" id="IPR052158">
    <property type="entry name" value="INH-QAR"/>
</dbReference>
<keyword evidence="2" id="KW-0238">DNA-binding</keyword>
<evidence type="ECO:0000256" key="3">
    <source>
        <dbReference type="ARBA" id="ARBA00023163"/>
    </source>
</evidence>
<dbReference type="PROSITE" id="PS01124">
    <property type="entry name" value="HTH_ARAC_FAMILY_2"/>
    <property type="match status" value="1"/>
</dbReference>
<dbReference type="InterPro" id="IPR002818">
    <property type="entry name" value="DJ-1/PfpI"/>
</dbReference>
<dbReference type="PANTHER" id="PTHR43130">
    <property type="entry name" value="ARAC-FAMILY TRANSCRIPTIONAL REGULATOR"/>
    <property type="match status" value="1"/>
</dbReference>
<dbReference type="SUPFAM" id="SSF46689">
    <property type="entry name" value="Homeodomain-like"/>
    <property type="match status" value="1"/>
</dbReference>
<dbReference type="SUPFAM" id="SSF52317">
    <property type="entry name" value="Class I glutamine amidotransferase-like"/>
    <property type="match status" value="1"/>
</dbReference>
<comment type="caution">
    <text evidence="5">The sequence shown here is derived from an EMBL/GenBank/DDBJ whole genome shotgun (WGS) entry which is preliminary data.</text>
</comment>
<dbReference type="Gene3D" id="1.10.10.60">
    <property type="entry name" value="Homeodomain-like"/>
    <property type="match status" value="1"/>
</dbReference>
<dbReference type="InterPro" id="IPR018062">
    <property type="entry name" value="HTH_AraC-typ_CS"/>
</dbReference>
<dbReference type="Gene3D" id="3.40.50.880">
    <property type="match status" value="1"/>
</dbReference>
<dbReference type="AlphaFoldDB" id="A0A7W2FEF2"/>
<evidence type="ECO:0000256" key="2">
    <source>
        <dbReference type="ARBA" id="ARBA00023125"/>
    </source>
</evidence>
<dbReference type="Pfam" id="PF01965">
    <property type="entry name" value="DJ-1_PfpI"/>
    <property type="match status" value="1"/>
</dbReference>
<keyword evidence="1" id="KW-0805">Transcription regulation</keyword>
<keyword evidence="6" id="KW-1185">Reference proteome</keyword>
<feature type="domain" description="HTH araC/xylS-type" evidence="4">
    <location>
        <begin position="276"/>
        <end position="374"/>
    </location>
</feature>
<dbReference type="GO" id="GO:0043565">
    <property type="term" value="F:sequence-specific DNA binding"/>
    <property type="evidence" value="ECO:0007669"/>
    <property type="project" value="InterPro"/>
</dbReference>
<proteinExistence type="predicted"/>
<name>A0A7W2FEF2_9BURK</name>
<dbReference type="Pfam" id="PF12833">
    <property type="entry name" value="HTH_18"/>
    <property type="match status" value="1"/>
</dbReference>
<evidence type="ECO:0000313" key="5">
    <source>
        <dbReference type="EMBL" id="MBA5690232.1"/>
    </source>
</evidence>
<evidence type="ECO:0000256" key="1">
    <source>
        <dbReference type="ARBA" id="ARBA00023015"/>
    </source>
</evidence>
<keyword evidence="3" id="KW-0804">Transcription</keyword>
<accession>A0A7W2FEF2</accession>
<dbReference type="InterPro" id="IPR018060">
    <property type="entry name" value="HTH_AraC"/>
</dbReference>
<dbReference type="EMBL" id="JACEZU010000015">
    <property type="protein sequence ID" value="MBA5690232.1"/>
    <property type="molecule type" value="Genomic_DNA"/>
</dbReference>
<protein>
    <submittedName>
        <fullName evidence="5">Helix-turn-helix domain-containing protein</fullName>
    </submittedName>
</protein>
<organism evidence="5 6">
    <name type="scientific">Rugamonas apoptosis</name>
    <dbReference type="NCBI Taxonomy" id="2758570"/>
    <lineage>
        <taxon>Bacteria</taxon>
        <taxon>Pseudomonadati</taxon>
        <taxon>Pseudomonadota</taxon>
        <taxon>Betaproteobacteria</taxon>
        <taxon>Burkholderiales</taxon>
        <taxon>Oxalobacteraceae</taxon>
        <taxon>Telluria group</taxon>
        <taxon>Rugamonas</taxon>
    </lineage>
</organism>